<sequence>MFQPIIWHALNFDVGPPCLLTEIFLSHGFLVHHFRLKYELLSKNSIGLEPCAFVGPAHECTASVSLLVWGATEVEENLRSKIRRN</sequence>
<dbReference type="Proteomes" id="UP001054252">
    <property type="component" value="Unassembled WGS sequence"/>
</dbReference>
<proteinExistence type="predicted"/>
<evidence type="ECO:0000313" key="2">
    <source>
        <dbReference type="Proteomes" id="UP001054252"/>
    </source>
</evidence>
<reference evidence="1 2" key="1">
    <citation type="journal article" date="2021" name="Commun. Biol.">
        <title>The genome of Shorea leprosula (Dipterocarpaceae) highlights the ecological relevance of drought in aseasonal tropical rainforests.</title>
        <authorList>
            <person name="Ng K.K.S."/>
            <person name="Kobayashi M.J."/>
            <person name="Fawcett J.A."/>
            <person name="Hatakeyama M."/>
            <person name="Paape T."/>
            <person name="Ng C.H."/>
            <person name="Ang C.C."/>
            <person name="Tnah L.H."/>
            <person name="Lee C.T."/>
            <person name="Nishiyama T."/>
            <person name="Sese J."/>
            <person name="O'Brien M.J."/>
            <person name="Copetti D."/>
            <person name="Mohd Noor M.I."/>
            <person name="Ong R.C."/>
            <person name="Putra M."/>
            <person name="Sireger I.Z."/>
            <person name="Indrioko S."/>
            <person name="Kosugi Y."/>
            <person name="Izuno A."/>
            <person name="Isagi Y."/>
            <person name="Lee S.L."/>
            <person name="Shimizu K.K."/>
        </authorList>
    </citation>
    <scope>NUCLEOTIDE SEQUENCE [LARGE SCALE GENOMIC DNA]</scope>
    <source>
        <strain evidence="1">214</strain>
    </source>
</reference>
<evidence type="ECO:0000313" key="1">
    <source>
        <dbReference type="EMBL" id="GKV15509.1"/>
    </source>
</evidence>
<accession>A0AAV5JVV6</accession>
<keyword evidence="2" id="KW-1185">Reference proteome</keyword>
<protein>
    <submittedName>
        <fullName evidence="1">Uncharacterized protein</fullName>
    </submittedName>
</protein>
<comment type="caution">
    <text evidence="1">The sequence shown here is derived from an EMBL/GenBank/DDBJ whole genome shotgun (WGS) entry which is preliminary data.</text>
</comment>
<dbReference type="AlphaFoldDB" id="A0AAV5JVV6"/>
<organism evidence="1 2">
    <name type="scientific">Rubroshorea leprosula</name>
    <dbReference type="NCBI Taxonomy" id="152421"/>
    <lineage>
        <taxon>Eukaryota</taxon>
        <taxon>Viridiplantae</taxon>
        <taxon>Streptophyta</taxon>
        <taxon>Embryophyta</taxon>
        <taxon>Tracheophyta</taxon>
        <taxon>Spermatophyta</taxon>
        <taxon>Magnoliopsida</taxon>
        <taxon>eudicotyledons</taxon>
        <taxon>Gunneridae</taxon>
        <taxon>Pentapetalae</taxon>
        <taxon>rosids</taxon>
        <taxon>malvids</taxon>
        <taxon>Malvales</taxon>
        <taxon>Dipterocarpaceae</taxon>
        <taxon>Rubroshorea</taxon>
    </lineage>
</organism>
<dbReference type="EMBL" id="BPVZ01000043">
    <property type="protein sequence ID" value="GKV15509.1"/>
    <property type="molecule type" value="Genomic_DNA"/>
</dbReference>
<gene>
    <name evidence="1" type="ORF">SLEP1_g26296</name>
</gene>
<name>A0AAV5JVV6_9ROSI</name>